<sequence length="150" mass="16524">MVLFPLVGSTLTANGTSRPWLSPSGDLAFGFCKLQDKNLSLLSIWYAKIPDTVVWFNNELDPVSQGSTVHLAQTGLVLRNPQGRLLWRIEDLAGDVDHVVDFVEYGKLLGIIERYVVGSPLSAHLIVESDCLLMSVAFLGIEKTSRNLEP</sequence>
<proteinExistence type="predicted"/>
<organism evidence="1 2">
    <name type="scientific">Catharanthus roseus</name>
    <name type="common">Madagascar periwinkle</name>
    <name type="synonym">Vinca rosea</name>
    <dbReference type="NCBI Taxonomy" id="4058"/>
    <lineage>
        <taxon>Eukaryota</taxon>
        <taxon>Viridiplantae</taxon>
        <taxon>Streptophyta</taxon>
        <taxon>Embryophyta</taxon>
        <taxon>Tracheophyta</taxon>
        <taxon>Spermatophyta</taxon>
        <taxon>Magnoliopsida</taxon>
        <taxon>eudicotyledons</taxon>
        <taxon>Gunneridae</taxon>
        <taxon>Pentapetalae</taxon>
        <taxon>asterids</taxon>
        <taxon>lamiids</taxon>
        <taxon>Gentianales</taxon>
        <taxon>Apocynaceae</taxon>
        <taxon>Rauvolfioideae</taxon>
        <taxon>Vinceae</taxon>
        <taxon>Catharanthinae</taxon>
        <taxon>Catharanthus</taxon>
    </lineage>
</organism>
<comment type="caution">
    <text evidence="1">The sequence shown here is derived from an EMBL/GenBank/DDBJ whole genome shotgun (WGS) entry which is preliminary data.</text>
</comment>
<evidence type="ECO:0000313" key="2">
    <source>
        <dbReference type="Proteomes" id="UP001060085"/>
    </source>
</evidence>
<accession>A0ACC0BRJ5</accession>
<reference evidence="2" key="1">
    <citation type="journal article" date="2023" name="Nat. Plants">
        <title>Single-cell RNA sequencing provides a high-resolution roadmap for understanding the multicellular compartmentation of specialized metabolism.</title>
        <authorList>
            <person name="Sun S."/>
            <person name="Shen X."/>
            <person name="Li Y."/>
            <person name="Li Y."/>
            <person name="Wang S."/>
            <person name="Li R."/>
            <person name="Zhang H."/>
            <person name="Shen G."/>
            <person name="Guo B."/>
            <person name="Wei J."/>
            <person name="Xu J."/>
            <person name="St-Pierre B."/>
            <person name="Chen S."/>
            <person name="Sun C."/>
        </authorList>
    </citation>
    <scope>NUCLEOTIDE SEQUENCE [LARGE SCALE GENOMIC DNA]</scope>
</reference>
<dbReference type="EMBL" id="CM044702">
    <property type="protein sequence ID" value="KAI5675221.1"/>
    <property type="molecule type" value="Genomic_DNA"/>
</dbReference>
<evidence type="ECO:0000313" key="1">
    <source>
        <dbReference type="EMBL" id="KAI5675221.1"/>
    </source>
</evidence>
<keyword evidence="2" id="KW-1185">Reference proteome</keyword>
<gene>
    <name evidence="1" type="ORF">M9H77_06171</name>
</gene>
<name>A0ACC0BRJ5_CATRO</name>
<dbReference type="Proteomes" id="UP001060085">
    <property type="component" value="Linkage Group LG02"/>
</dbReference>
<protein>
    <submittedName>
        <fullName evidence="1">Uncharacterized protein</fullName>
    </submittedName>
</protein>